<feature type="region of interest" description="Disordered" evidence="1">
    <location>
        <begin position="74"/>
        <end position="94"/>
    </location>
</feature>
<evidence type="ECO:0000313" key="2">
    <source>
        <dbReference type="EMBL" id="AGA64885.1"/>
    </source>
</evidence>
<dbReference type="HOGENOM" id="CLU_920706_0_0_5"/>
<dbReference type="PATRIC" id="fig|1215343.11.peg.920"/>
<dbReference type="EMBL" id="CP003789">
    <property type="protein sequence ID" value="AGA64885.1"/>
    <property type="molecule type" value="Genomic_DNA"/>
</dbReference>
<gene>
    <name evidence="2" type="ordered locus">B488_08930</name>
</gene>
<sequence length="302" mass="33958">MHMKCISNASAILTNNHNPITNNQNKKNKSSLRSDLSVSDFDDFDNHTDIKTTTSVDQNESRCIANAEQSVVSSAAISREEPQQNAGKGHKKPKKKLVYTAAFEEAWQDYLTDPNMSKKEAFSAWQKLDDEEKIEVSNSIPNFSMYCKDNPEYRPVHMCRFIKNERFKGFKDGYQRSSVSMRQGTDPPRTAAGMRHQKWVNFLDDHCEKLKAEKAKVIDGKVIDHGDTLPAELNRNGPENLFAGSANIPASKPEPPDYRGRNSGTTEDDDEGVWNDHSGYVTNRKGPQSLHEIVSGITFNSS</sequence>
<evidence type="ECO:0000256" key="1">
    <source>
        <dbReference type="SAM" id="MobiDB-lite"/>
    </source>
</evidence>
<reference evidence="2 3" key="1">
    <citation type="journal article" date="2012" name="Stand. Genomic Sci.">
        <title>Complete genome sequence of Liberibacter crescens BT-1.</title>
        <authorList>
            <person name="Leonard M.T."/>
            <person name="Fagen J.R."/>
            <person name="Davis-Richardson A.G."/>
            <person name="Davis M.J."/>
            <person name="Triplett E.W."/>
        </authorList>
    </citation>
    <scope>NUCLEOTIDE SEQUENCE [LARGE SCALE GENOMIC DNA]</scope>
    <source>
        <strain evidence="2 3">BT-1</strain>
    </source>
</reference>
<name>L0EVK2_LIBCB</name>
<feature type="region of interest" description="Disordered" evidence="1">
    <location>
        <begin position="244"/>
        <end position="287"/>
    </location>
</feature>
<accession>L0EVK2</accession>
<dbReference type="KEGG" id="lcc:B488_08930"/>
<dbReference type="AlphaFoldDB" id="L0EVK2"/>
<evidence type="ECO:0000313" key="3">
    <source>
        <dbReference type="Proteomes" id="UP000010799"/>
    </source>
</evidence>
<proteinExistence type="predicted"/>
<organism evidence="2 3">
    <name type="scientific">Liberibacter crescens (strain BT-1)</name>
    <dbReference type="NCBI Taxonomy" id="1215343"/>
    <lineage>
        <taxon>Bacteria</taxon>
        <taxon>Pseudomonadati</taxon>
        <taxon>Pseudomonadota</taxon>
        <taxon>Alphaproteobacteria</taxon>
        <taxon>Hyphomicrobiales</taxon>
        <taxon>Rhizobiaceae</taxon>
        <taxon>Liberibacter</taxon>
    </lineage>
</organism>
<feature type="compositionally biased region" description="Low complexity" evidence="1">
    <location>
        <begin position="15"/>
        <end position="38"/>
    </location>
</feature>
<protein>
    <submittedName>
        <fullName evidence="2">Uncharacterized protein</fullName>
    </submittedName>
</protein>
<feature type="region of interest" description="Disordered" evidence="1">
    <location>
        <begin position="14"/>
        <end position="38"/>
    </location>
</feature>
<dbReference type="Proteomes" id="UP000010799">
    <property type="component" value="Chromosome"/>
</dbReference>
<keyword evidence="3" id="KW-1185">Reference proteome</keyword>
<dbReference type="STRING" id="1215343.B488_08930"/>